<sequence length="191" mass="20746">MSQSPALTILLDILTEYKDRIAIDGSSRILVTDATVAQKLAEQHKDISTPYGPTFTVASAAGGAGEGTKTEDLGQNITVEAMDSLMPKMDYFTHAITDVSLADGKTVMEIMKWAKYALKPKGIAVVVALKRTEAGEFKERMLAQSKQRIADLGDIFEFAGFETGKVRRLERGSGEAEAEVVLGMKWDQLTA</sequence>
<dbReference type="EMBL" id="JAUTXT010000011">
    <property type="protein sequence ID" value="KAK3676271.1"/>
    <property type="molecule type" value="Genomic_DNA"/>
</dbReference>
<dbReference type="AlphaFoldDB" id="A0AAE1C324"/>
<evidence type="ECO:0000313" key="1">
    <source>
        <dbReference type="EMBL" id="KAK3676271.1"/>
    </source>
</evidence>
<reference evidence="1" key="1">
    <citation type="submission" date="2023-07" db="EMBL/GenBank/DDBJ databases">
        <title>Black Yeasts Isolated from many extreme environments.</title>
        <authorList>
            <person name="Coleine C."/>
            <person name="Stajich J.E."/>
            <person name="Selbmann L."/>
        </authorList>
    </citation>
    <scope>NUCLEOTIDE SEQUENCE</scope>
    <source>
        <strain evidence="1">CCFEE 5485</strain>
    </source>
</reference>
<proteinExistence type="predicted"/>
<accession>A0AAE1C324</accession>
<evidence type="ECO:0000313" key="2">
    <source>
        <dbReference type="Proteomes" id="UP001274830"/>
    </source>
</evidence>
<dbReference type="Proteomes" id="UP001274830">
    <property type="component" value="Unassembled WGS sequence"/>
</dbReference>
<name>A0AAE1C324_9PEZI</name>
<comment type="caution">
    <text evidence="1">The sequence shown here is derived from an EMBL/GenBank/DDBJ whole genome shotgun (WGS) entry which is preliminary data.</text>
</comment>
<protein>
    <submittedName>
        <fullName evidence="1">Uncharacterized protein</fullName>
    </submittedName>
</protein>
<organism evidence="1 2">
    <name type="scientific">Recurvomyces mirabilis</name>
    <dbReference type="NCBI Taxonomy" id="574656"/>
    <lineage>
        <taxon>Eukaryota</taxon>
        <taxon>Fungi</taxon>
        <taxon>Dikarya</taxon>
        <taxon>Ascomycota</taxon>
        <taxon>Pezizomycotina</taxon>
        <taxon>Dothideomycetes</taxon>
        <taxon>Dothideomycetidae</taxon>
        <taxon>Mycosphaerellales</taxon>
        <taxon>Teratosphaeriaceae</taxon>
        <taxon>Recurvomyces</taxon>
    </lineage>
</organism>
<keyword evidence="2" id="KW-1185">Reference proteome</keyword>
<gene>
    <name evidence="1" type="ORF">LTR78_004022</name>
</gene>